<dbReference type="AlphaFoldDB" id="A0A7S3LDU8"/>
<accession>A0A7S3LDU8</accession>
<proteinExistence type="predicted"/>
<dbReference type="Gene3D" id="3.40.50.150">
    <property type="entry name" value="Vaccinia Virus protein VP39"/>
    <property type="match status" value="1"/>
</dbReference>
<evidence type="ECO:0000259" key="2">
    <source>
        <dbReference type="Pfam" id="PF13649"/>
    </source>
</evidence>
<dbReference type="InterPro" id="IPR029063">
    <property type="entry name" value="SAM-dependent_MTases_sf"/>
</dbReference>
<dbReference type="EMBL" id="HBIM01023115">
    <property type="protein sequence ID" value="CAE0420320.1"/>
    <property type="molecule type" value="Transcribed_RNA"/>
</dbReference>
<name>A0A7S3LDU8_9STRA</name>
<dbReference type="SUPFAM" id="SSF53335">
    <property type="entry name" value="S-adenosyl-L-methionine-dependent methyltransferases"/>
    <property type="match status" value="1"/>
</dbReference>
<dbReference type="Pfam" id="PF13649">
    <property type="entry name" value="Methyltransf_25"/>
    <property type="match status" value="1"/>
</dbReference>
<reference evidence="3" key="1">
    <citation type="submission" date="2021-01" db="EMBL/GenBank/DDBJ databases">
        <authorList>
            <person name="Corre E."/>
            <person name="Pelletier E."/>
            <person name="Niang G."/>
            <person name="Scheremetjew M."/>
            <person name="Finn R."/>
            <person name="Kale V."/>
            <person name="Holt S."/>
            <person name="Cochrane G."/>
            <person name="Meng A."/>
            <person name="Brown T."/>
            <person name="Cohen L."/>
        </authorList>
    </citation>
    <scope>NUCLEOTIDE SEQUENCE</scope>
    <source>
        <strain evidence="3">CCMP127</strain>
    </source>
</reference>
<evidence type="ECO:0000313" key="3">
    <source>
        <dbReference type="EMBL" id="CAE0420320.1"/>
    </source>
</evidence>
<organism evidence="3">
    <name type="scientific">Amphora coffeiformis</name>
    <dbReference type="NCBI Taxonomy" id="265554"/>
    <lineage>
        <taxon>Eukaryota</taxon>
        <taxon>Sar</taxon>
        <taxon>Stramenopiles</taxon>
        <taxon>Ochrophyta</taxon>
        <taxon>Bacillariophyta</taxon>
        <taxon>Bacillariophyceae</taxon>
        <taxon>Bacillariophycidae</taxon>
        <taxon>Thalassiophysales</taxon>
        <taxon>Catenulaceae</taxon>
        <taxon>Amphora</taxon>
    </lineage>
</organism>
<dbReference type="InterPro" id="IPR041698">
    <property type="entry name" value="Methyltransf_25"/>
</dbReference>
<dbReference type="PANTHER" id="PTHR43861">
    <property type="entry name" value="TRANS-ACONITATE 2-METHYLTRANSFERASE-RELATED"/>
    <property type="match status" value="1"/>
</dbReference>
<feature type="domain" description="Methyltransferase" evidence="2">
    <location>
        <begin position="74"/>
        <end position="163"/>
    </location>
</feature>
<keyword evidence="1" id="KW-0808">Transferase</keyword>
<dbReference type="PANTHER" id="PTHR43861:SF3">
    <property type="entry name" value="PUTATIVE (AFU_ORTHOLOGUE AFUA_2G14390)-RELATED"/>
    <property type="match status" value="1"/>
</dbReference>
<gene>
    <name evidence="3" type="ORF">ACOF00016_LOCUS17106</name>
</gene>
<protein>
    <recommendedName>
        <fullName evidence="2">Methyltransferase domain-containing protein</fullName>
    </recommendedName>
</protein>
<sequence>MRLPTTLFWTRSPHLLASSSLHHRRIFHTSSPLQMWDERYSEEGFAFGTTPNVFLEQTLPTLTDFPKNAKCLLLAEGEGRNAVHMARLGYDVTGVDSSAVGLKKAQELAASHQVTITTEVVDLADYDYGTATWDCIVGIFCHVPPPIRARMLEAIPGALTPGGYAVFECYTPQQLEFKTGGPPAAAPMYSAELFQEAFGDGKLEIIRNEELNRQVVEGKYHNGQAAVVQFIGRKQK</sequence>
<evidence type="ECO:0000256" key="1">
    <source>
        <dbReference type="ARBA" id="ARBA00022679"/>
    </source>
</evidence>
<dbReference type="GO" id="GO:0016740">
    <property type="term" value="F:transferase activity"/>
    <property type="evidence" value="ECO:0007669"/>
    <property type="project" value="UniProtKB-KW"/>
</dbReference>